<protein>
    <submittedName>
        <fullName evidence="11">Nuclear hormone receptor HR96-like</fullName>
    </submittedName>
</protein>
<dbReference type="PANTHER" id="PTHR24082:SF283">
    <property type="entry name" value="NUCLEAR HORMONE RECEPTOR HR96"/>
    <property type="match status" value="1"/>
</dbReference>
<keyword evidence="4" id="KW-0805">Transcription regulation</keyword>
<evidence type="ECO:0000256" key="7">
    <source>
        <dbReference type="ARBA" id="ARBA00023170"/>
    </source>
</evidence>
<evidence type="ECO:0000256" key="4">
    <source>
        <dbReference type="ARBA" id="ARBA00023015"/>
    </source>
</evidence>
<dbReference type="RefSeq" id="XP_027196702.1">
    <property type="nucleotide sequence ID" value="XM_027340901.1"/>
</dbReference>
<dbReference type="GO" id="GO:0030154">
    <property type="term" value="P:cell differentiation"/>
    <property type="evidence" value="ECO:0007669"/>
    <property type="project" value="TreeGrafter"/>
</dbReference>
<reference evidence="11" key="1">
    <citation type="submission" date="2025-08" db="UniProtKB">
        <authorList>
            <consortium name="RefSeq"/>
        </authorList>
    </citation>
    <scope>IDENTIFICATION</scope>
    <source>
        <strain evidence="11">Airmid</strain>
    </source>
</reference>
<evidence type="ECO:0000256" key="3">
    <source>
        <dbReference type="ARBA" id="ARBA00022833"/>
    </source>
</evidence>
<evidence type="ECO:0000259" key="9">
    <source>
        <dbReference type="PROSITE" id="PS51843"/>
    </source>
</evidence>
<dbReference type="SUPFAM" id="SSF48508">
    <property type="entry name" value="Nuclear receptor ligand-binding domain"/>
    <property type="match status" value="1"/>
</dbReference>
<dbReference type="PANTHER" id="PTHR24082">
    <property type="entry name" value="NUCLEAR HORMONE RECEPTOR"/>
    <property type="match status" value="1"/>
</dbReference>
<sequence length="440" mass="50120">MTTMDSTHSPSNFSINQFTHEKSVNTSQETTTSYNPNIYHQQTYDTSDSFESSNSKNMEINSMGMQNLSMNSMEIHNLNPNSVNLNTVLPTAETMYNDFTGIGDNSTPATTHSNSPSTSYGPNSSSSKNPSESNSPNYCGLNSSLDQIKKGNNHIKESIVFAVSKLNMCDIPLRRQVFESLINKQAEHSSAEKRIPGFKEFLEIEKCKTLYPIENERLEELNKACLLLRNPYEQIVNTNTHHLTDAVQVTEAAIRRLIQMSNKLSSFNRLSQVDKIALLKSSIIEMFCIRATTNFNIENNFWYFVDDQNKGLSLVSMEVLTAAQINFLSHKEFAIKYQSEFRNDNIIADLLTVIILFRPSRATVSVSNIVHEEFLNYCYLLRRYLQVKHDGDSCAAKTSFITLMYRLEELFHLSEDIVRIYMDLNPQNAGQLFVELFDLS</sequence>
<proteinExistence type="predicted"/>
<accession>A0A6P6XTE2</accession>
<dbReference type="OMA" id="QFTHEKS"/>
<evidence type="ECO:0000256" key="5">
    <source>
        <dbReference type="ARBA" id="ARBA00023125"/>
    </source>
</evidence>
<evidence type="ECO:0000256" key="6">
    <source>
        <dbReference type="ARBA" id="ARBA00023163"/>
    </source>
</evidence>
<dbReference type="AlphaFoldDB" id="A0A6P6XTE2"/>
<keyword evidence="1" id="KW-0479">Metal-binding</keyword>
<keyword evidence="2" id="KW-0863">Zinc-finger</keyword>
<feature type="region of interest" description="Disordered" evidence="8">
    <location>
        <begin position="1"/>
        <end position="34"/>
    </location>
</feature>
<feature type="domain" description="NR LBD" evidence="9">
    <location>
        <begin position="213"/>
        <end position="440"/>
    </location>
</feature>
<organism evidence="10 11">
    <name type="scientific">Dermatophagoides pteronyssinus</name>
    <name type="common">European house dust mite</name>
    <dbReference type="NCBI Taxonomy" id="6956"/>
    <lineage>
        <taxon>Eukaryota</taxon>
        <taxon>Metazoa</taxon>
        <taxon>Ecdysozoa</taxon>
        <taxon>Arthropoda</taxon>
        <taxon>Chelicerata</taxon>
        <taxon>Arachnida</taxon>
        <taxon>Acari</taxon>
        <taxon>Acariformes</taxon>
        <taxon>Sarcoptiformes</taxon>
        <taxon>Astigmata</taxon>
        <taxon>Psoroptidia</taxon>
        <taxon>Analgoidea</taxon>
        <taxon>Pyroglyphidae</taxon>
        <taxon>Dermatophagoidinae</taxon>
        <taxon>Dermatophagoides</taxon>
    </lineage>
</organism>
<dbReference type="GO" id="GO:0000978">
    <property type="term" value="F:RNA polymerase II cis-regulatory region sequence-specific DNA binding"/>
    <property type="evidence" value="ECO:0007669"/>
    <property type="project" value="TreeGrafter"/>
</dbReference>
<evidence type="ECO:0000313" key="11">
    <source>
        <dbReference type="RefSeq" id="XP_027196702.1"/>
    </source>
</evidence>
<dbReference type="InterPro" id="IPR035500">
    <property type="entry name" value="NHR-like_dom_sf"/>
</dbReference>
<dbReference type="GO" id="GO:0000122">
    <property type="term" value="P:negative regulation of transcription by RNA polymerase II"/>
    <property type="evidence" value="ECO:0007669"/>
    <property type="project" value="TreeGrafter"/>
</dbReference>
<keyword evidence="3" id="KW-0862">Zinc</keyword>
<dbReference type="Proteomes" id="UP000515146">
    <property type="component" value="Unplaced"/>
</dbReference>
<dbReference type="InParanoid" id="A0A6P6XTE2"/>
<dbReference type="InterPro" id="IPR000536">
    <property type="entry name" value="Nucl_hrmn_rcpt_lig-bd"/>
</dbReference>
<dbReference type="KEGG" id="dpte:113791161"/>
<feature type="compositionally biased region" description="Low complexity" evidence="8">
    <location>
        <begin position="113"/>
        <end position="137"/>
    </location>
</feature>
<evidence type="ECO:0000256" key="8">
    <source>
        <dbReference type="SAM" id="MobiDB-lite"/>
    </source>
</evidence>
<dbReference type="GO" id="GO:0008270">
    <property type="term" value="F:zinc ion binding"/>
    <property type="evidence" value="ECO:0007669"/>
    <property type="project" value="UniProtKB-KW"/>
</dbReference>
<evidence type="ECO:0000256" key="1">
    <source>
        <dbReference type="ARBA" id="ARBA00022723"/>
    </source>
</evidence>
<dbReference type="Gene3D" id="1.10.565.10">
    <property type="entry name" value="Retinoid X Receptor"/>
    <property type="match status" value="1"/>
</dbReference>
<dbReference type="PROSITE" id="PS51843">
    <property type="entry name" value="NR_LBD"/>
    <property type="match status" value="1"/>
</dbReference>
<dbReference type="InterPro" id="IPR050234">
    <property type="entry name" value="Nuclear_hormone_rcpt_NR1"/>
</dbReference>
<dbReference type="OrthoDB" id="6355676at2759"/>
<feature type="region of interest" description="Disordered" evidence="8">
    <location>
        <begin position="99"/>
        <end position="140"/>
    </location>
</feature>
<evidence type="ECO:0000313" key="10">
    <source>
        <dbReference type="Proteomes" id="UP000515146"/>
    </source>
</evidence>
<feature type="compositionally biased region" description="Polar residues" evidence="8">
    <location>
        <begin position="103"/>
        <end position="112"/>
    </location>
</feature>
<dbReference type="GO" id="GO:0004879">
    <property type="term" value="F:nuclear receptor activity"/>
    <property type="evidence" value="ECO:0007669"/>
    <property type="project" value="TreeGrafter"/>
</dbReference>
<keyword evidence="6" id="KW-0804">Transcription</keyword>
<keyword evidence="10" id="KW-1185">Reference proteome</keyword>
<gene>
    <name evidence="11" type="primary">LOC113791161</name>
</gene>
<keyword evidence="5" id="KW-0238">DNA-binding</keyword>
<dbReference type="GO" id="GO:0045944">
    <property type="term" value="P:positive regulation of transcription by RNA polymerase II"/>
    <property type="evidence" value="ECO:0007669"/>
    <property type="project" value="TreeGrafter"/>
</dbReference>
<name>A0A6P6XTE2_DERPT</name>
<keyword evidence="7" id="KW-0675">Receptor</keyword>
<evidence type="ECO:0000256" key="2">
    <source>
        <dbReference type="ARBA" id="ARBA00022771"/>
    </source>
</evidence>